<protein>
    <submittedName>
        <fullName evidence="2">Aminoglycoside phosphotransferase family protein</fullName>
        <ecNumber evidence="2">2.7.1.-</ecNumber>
    </submittedName>
</protein>
<dbReference type="PANTHER" id="PTHR21310">
    <property type="entry name" value="AMINOGLYCOSIDE PHOSPHOTRANSFERASE-RELATED-RELATED"/>
    <property type="match status" value="1"/>
</dbReference>
<feature type="domain" description="Aminoglycoside phosphotransferase" evidence="1">
    <location>
        <begin position="29"/>
        <end position="257"/>
    </location>
</feature>
<organism evidence="2">
    <name type="scientific">Deinococcus sonorensis KR-87</name>
    <dbReference type="NCBI Taxonomy" id="694439"/>
    <lineage>
        <taxon>Bacteria</taxon>
        <taxon>Thermotogati</taxon>
        <taxon>Deinococcota</taxon>
        <taxon>Deinococci</taxon>
        <taxon>Deinococcales</taxon>
        <taxon>Deinococcaceae</taxon>
        <taxon>Deinococcus</taxon>
    </lineage>
</organism>
<dbReference type="Gene3D" id="3.30.200.20">
    <property type="entry name" value="Phosphorylase Kinase, domain 1"/>
    <property type="match status" value="1"/>
</dbReference>
<dbReference type="KEGG" id="dsc:ABOD76_16375"/>
<proteinExistence type="predicted"/>
<dbReference type="Gene3D" id="1.10.510.10">
    <property type="entry name" value="Transferase(Phosphotransferase) domain 1"/>
    <property type="match status" value="1"/>
</dbReference>
<dbReference type="SUPFAM" id="SSF56112">
    <property type="entry name" value="Protein kinase-like (PK-like)"/>
    <property type="match status" value="1"/>
</dbReference>
<evidence type="ECO:0000313" key="2">
    <source>
        <dbReference type="EMBL" id="XBV85002.1"/>
    </source>
</evidence>
<dbReference type="InterPro" id="IPR002575">
    <property type="entry name" value="Aminoglycoside_PTrfase"/>
</dbReference>
<name>A0AAU7U8Z8_9DEIO</name>
<dbReference type="InterPro" id="IPR011009">
    <property type="entry name" value="Kinase-like_dom_sf"/>
</dbReference>
<evidence type="ECO:0000259" key="1">
    <source>
        <dbReference type="Pfam" id="PF01636"/>
    </source>
</evidence>
<dbReference type="EMBL" id="CP158299">
    <property type="protein sequence ID" value="XBV85002.1"/>
    <property type="molecule type" value="Genomic_DNA"/>
</dbReference>
<dbReference type="EC" id="2.7.1.-" evidence="2"/>
<accession>A0AAU7U8Z8</accession>
<keyword evidence="2" id="KW-0808">Transferase</keyword>
<dbReference type="InterPro" id="IPR051678">
    <property type="entry name" value="AGP_Transferase"/>
</dbReference>
<dbReference type="Gene3D" id="1.20.58.840">
    <property type="match status" value="1"/>
</dbReference>
<dbReference type="RefSeq" id="WP_350243039.1">
    <property type="nucleotide sequence ID" value="NZ_CP158299.1"/>
</dbReference>
<sequence length="340" mass="37343">MSAEPPLPHAALQQGLQTHYGLTVDRFEFLPHGTAPAYRAQGQSGTFFVKVLPGTPFWAEARQRVRAELPLLQALQAAVLQVQVPVPTLTGAAVGHTGGFTLAVHRWIEGVPLGQDWAAAQSELAALLGRLHALTPVLQASVSGWPVPPEDFGLPFADTLAADLQRVWMARPHDRPVVVALRALLHPHRAELRRLLAQARRFQQAARAATWPFVACHTDAHGGNVMRDEVGALWLIDWETARLAPAEHDLWMLEDMLPEVLPVYQAAAGHAFVPSPVLTGFYLCRRTLEDLAVDLQQLLHDPLSPEQDAAVLDVLTRFIVPALRQRRDVLERLEGQAGLA</sequence>
<dbReference type="AlphaFoldDB" id="A0AAU7U8Z8"/>
<dbReference type="GO" id="GO:0016740">
    <property type="term" value="F:transferase activity"/>
    <property type="evidence" value="ECO:0007669"/>
    <property type="project" value="UniProtKB-KW"/>
</dbReference>
<gene>
    <name evidence="2" type="ORF">ABOD76_16375</name>
</gene>
<reference evidence="2" key="1">
    <citation type="submission" date="2024-06" db="EMBL/GenBank/DDBJ databases">
        <title>Draft Genome Sequence of Deinococcus sonorensis Type Strain KR-87, a Biofilm Producing Representative of the Genus Deinococcus.</title>
        <authorList>
            <person name="Boren L.S."/>
            <person name="Grosso R.A."/>
            <person name="Hugenberg-Cox A.N."/>
            <person name="Hill J.T.E."/>
            <person name="Albert C.M."/>
            <person name="Tuohy J.M."/>
        </authorList>
    </citation>
    <scope>NUCLEOTIDE SEQUENCE</scope>
    <source>
        <strain evidence="2">KR-87</strain>
    </source>
</reference>
<dbReference type="PANTHER" id="PTHR21310:SF15">
    <property type="entry name" value="AMINOGLYCOSIDE PHOSPHOTRANSFERASE DOMAIN-CONTAINING PROTEIN"/>
    <property type="match status" value="1"/>
</dbReference>
<dbReference type="Pfam" id="PF01636">
    <property type="entry name" value="APH"/>
    <property type="match status" value="1"/>
</dbReference>